<protein>
    <submittedName>
        <fullName evidence="4">DnaJ-like subfamily C member 7</fullName>
    </submittedName>
</protein>
<dbReference type="Pfam" id="PF00515">
    <property type="entry name" value="TPR_1"/>
    <property type="match status" value="2"/>
</dbReference>
<evidence type="ECO:0000313" key="5">
    <source>
        <dbReference type="Proteomes" id="UP000241890"/>
    </source>
</evidence>
<feature type="repeat" description="TPR" evidence="1">
    <location>
        <begin position="246"/>
        <end position="279"/>
    </location>
</feature>
<dbReference type="Gene3D" id="1.25.40.10">
    <property type="entry name" value="Tetratricopeptide repeat domain"/>
    <property type="match status" value="2"/>
</dbReference>
<feature type="domain" description="J" evidence="3">
    <location>
        <begin position="742"/>
        <end position="806"/>
    </location>
</feature>
<evidence type="ECO:0000256" key="2">
    <source>
        <dbReference type="SAM" id="MobiDB-lite"/>
    </source>
</evidence>
<dbReference type="SUPFAM" id="SSF48452">
    <property type="entry name" value="TPR-like"/>
    <property type="match status" value="1"/>
</dbReference>
<feature type="compositionally biased region" description="Low complexity" evidence="2">
    <location>
        <begin position="152"/>
        <end position="175"/>
    </location>
</feature>
<feature type="repeat" description="TPR" evidence="1">
    <location>
        <begin position="493"/>
        <end position="526"/>
    </location>
</feature>
<evidence type="ECO:0000256" key="1">
    <source>
        <dbReference type="PROSITE-ProRule" id="PRU00339"/>
    </source>
</evidence>
<dbReference type="AlphaFoldDB" id="A0A2R5G227"/>
<dbReference type="SMART" id="SM00271">
    <property type="entry name" value="DnaJ"/>
    <property type="match status" value="1"/>
</dbReference>
<gene>
    <name evidence="4" type="ORF">FCC1311_012942</name>
</gene>
<dbReference type="SUPFAM" id="SSF46565">
    <property type="entry name" value="Chaperone J-domain"/>
    <property type="match status" value="1"/>
</dbReference>
<dbReference type="OrthoDB" id="203484at2759"/>
<dbReference type="Proteomes" id="UP000241890">
    <property type="component" value="Unassembled WGS sequence"/>
</dbReference>
<dbReference type="PROSITE" id="PS50005">
    <property type="entry name" value="TPR"/>
    <property type="match status" value="2"/>
</dbReference>
<evidence type="ECO:0000313" key="4">
    <source>
        <dbReference type="EMBL" id="GBG25077.1"/>
    </source>
</evidence>
<organism evidence="4 5">
    <name type="scientific">Hondaea fermentalgiana</name>
    <dbReference type="NCBI Taxonomy" id="2315210"/>
    <lineage>
        <taxon>Eukaryota</taxon>
        <taxon>Sar</taxon>
        <taxon>Stramenopiles</taxon>
        <taxon>Bigyra</taxon>
        <taxon>Labyrinthulomycetes</taxon>
        <taxon>Thraustochytrida</taxon>
        <taxon>Thraustochytriidae</taxon>
        <taxon>Hondaea</taxon>
    </lineage>
</organism>
<keyword evidence="5" id="KW-1185">Reference proteome</keyword>
<dbReference type="InParanoid" id="A0A2R5G227"/>
<proteinExistence type="predicted"/>
<feature type="region of interest" description="Disordered" evidence="2">
    <location>
        <begin position="69"/>
        <end position="94"/>
    </location>
</feature>
<dbReference type="InterPro" id="IPR011990">
    <property type="entry name" value="TPR-like_helical_dom_sf"/>
</dbReference>
<dbReference type="InterPro" id="IPR052758">
    <property type="entry name" value="SRC_co-chaperone"/>
</dbReference>
<keyword evidence="1" id="KW-0802">TPR repeat</keyword>
<dbReference type="InterPro" id="IPR036869">
    <property type="entry name" value="J_dom_sf"/>
</dbReference>
<feature type="region of interest" description="Disordered" evidence="2">
    <location>
        <begin position="122"/>
        <end position="253"/>
    </location>
</feature>
<dbReference type="PANTHER" id="PTHR44200">
    <property type="entry name" value="DNAJ HOMOLOG SUBFAMILY C MEMBER 7"/>
    <property type="match status" value="1"/>
</dbReference>
<feature type="region of interest" description="Disordered" evidence="2">
    <location>
        <begin position="613"/>
        <end position="748"/>
    </location>
</feature>
<dbReference type="InterPro" id="IPR001623">
    <property type="entry name" value="DnaJ_domain"/>
</dbReference>
<sequence length="810" mass="89185">MGSKALAEPRAAKNCAHNFKVARFNATLKGRPRGRVFQIGRDQACIRRFFGVDGAAMSRTYAVLTATTGAGASTTRRNRGTARRSSKKTAGVTSWAAAQAQAEADVLESSFMSLDDDDVDGGTDFGDFLSPNDDNADFPKKSILESSKGKAKGSSAFPSSSSSSSAADENSGAEANLPRSPTLRERAKRAPGSARPSSHRRTKKRRKTSNSSSPIANLDASMFDSAAANEDVDDGSESSNAKAAKAQECKNRGNEHYAEKDYELAVAMYSQAIELEPQNAVFYGNRAAAQLMQARYKDAIADCDRAIELDPGYVRARVRAARASLALGDIEICKSHLGALVRQGKGHTDEVKEMLVLFAEYEQILEDCDIALSEENAEECERLTDRALQIAPASRRIWMCKQALKLLRLGASSKNQALKVPELQGVRAELEGVVAAIESPVEAQALLAECYLYAKILLYCALTSESKILFAICHKIDPADQRTLRRLEMIREMDTLLEKGATAFGSGDSEAAIKAFDAALQIDAENKAYNGRTFFRRAAANMALHRFRDAIVDCNRALINMPLYHKARVRRAHAFIRLGDYKTAVSDLEKTYRKEPTATILRELKSARSFLENAERKERERKAAAEFERKKHEQQQRQREKDASEYFRRSTRRSTFASGGGQNKSSASAESTGAGPSFSSSYRSAGSRASSGPGRPRATAPGTGTRRRETEEPQHGYNTRSNSAKKTKPERRRRSFEPETKSHYQVLGLPQSASTAAVKKAYKQKALRYHPDKCKSPGAEARFKRVAEAYRVLKSPSSRRTYDAGTTRFW</sequence>
<dbReference type="PRINTS" id="PR00625">
    <property type="entry name" value="JDOMAIN"/>
</dbReference>
<dbReference type="PANTHER" id="PTHR44200:SF1">
    <property type="entry name" value="DNAJ HOMOLOG SUBFAMILY C MEMBER 7"/>
    <property type="match status" value="1"/>
</dbReference>
<dbReference type="Pfam" id="PF00226">
    <property type="entry name" value="DnaJ"/>
    <property type="match status" value="1"/>
</dbReference>
<comment type="caution">
    <text evidence="4">The sequence shown here is derived from an EMBL/GenBank/DDBJ whole genome shotgun (WGS) entry which is preliminary data.</text>
</comment>
<accession>A0A2R5G227</accession>
<reference evidence="4 5" key="1">
    <citation type="submission" date="2017-12" db="EMBL/GenBank/DDBJ databases">
        <title>Sequencing, de novo assembly and annotation of complete genome of a new Thraustochytrid species, strain FCC1311.</title>
        <authorList>
            <person name="Sedici K."/>
            <person name="Godart F."/>
            <person name="Aiese Cigliano R."/>
            <person name="Sanseverino W."/>
            <person name="Barakat M."/>
            <person name="Ortet P."/>
            <person name="Marechal E."/>
            <person name="Cagnac O."/>
            <person name="Amato A."/>
        </authorList>
    </citation>
    <scope>NUCLEOTIDE SEQUENCE [LARGE SCALE GENOMIC DNA]</scope>
</reference>
<dbReference type="Pfam" id="PF13181">
    <property type="entry name" value="TPR_8"/>
    <property type="match status" value="1"/>
</dbReference>
<dbReference type="SMART" id="SM00028">
    <property type="entry name" value="TPR"/>
    <property type="match status" value="5"/>
</dbReference>
<evidence type="ECO:0000259" key="3">
    <source>
        <dbReference type="PROSITE" id="PS50076"/>
    </source>
</evidence>
<feature type="compositionally biased region" description="Basic residues" evidence="2">
    <location>
        <begin position="723"/>
        <end position="734"/>
    </location>
</feature>
<dbReference type="EMBL" id="BEYU01000011">
    <property type="protein sequence ID" value="GBG25077.1"/>
    <property type="molecule type" value="Genomic_DNA"/>
</dbReference>
<feature type="compositionally biased region" description="Basic residues" evidence="2">
    <location>
        <begin position="197"/>
        <end position="208"/>
    </location>
</feature>
<dbReference type="Gene3D" id="1.10.287.110">
    <property type="entry name" value="DnaJ domain"/>
    <property type="match status" value="1"/>
</dbReference>
<dbReference type="InterPro" id="IPR019734">
    <property type="entry name" value="TPR_rpt"/>
</dbReference>
<feature type="compositionally biased region" description="Basic and acidic residues" evidence="2">
    <location>
        <begin position="613"/>
        <end position="648"/>
    </location>
</feature>
<feature type="compositionally biased region" description="Basic residues" evidence="2">
    <location>
        <begin position="76"/>
        <end position="87"/>
    </location>
</feature>
<name>A0A2R5G227_9STRA</name>
<feature type="compositionally biased region" description="Low complexity" evidence="2">
    <location>
        <begin position="673"/>
        <end position="704"/>
    </location>
</feature>
<dbReference type="CDD" id="cd06257">
    <property type="entry name" value="DnaJ"/>
    <property type="match status" value="1"/>
</dbReference>
<dbReference type="PROSITE" id="PS50076">
    <property type="entry name" value="DNAJ_2"/>
    <property type="match status" value="1"/>
</dbReference>